<evidence type="ECO:0000256" key="8">
    <source>
        <dbReference type="ARBA" id="ARBA00023125"/>
    </source>
</evidence>
<comment type="similarity">
    <text evidence="2">Belongs to the DtxR/MntR family.</text>
</comment>
<evidence type="ECO:0000256" key="11">
    <source>
        <dbReference type="ARBA" id="ARBA00023211"/>
    </source>
</evidence>
<dbReference type="GO" id="GO:0003700">
    <property type="term" value="F:DNA-binding transcription factor activity"/>
    <property type="evidence" value="ECO:0007669"/>
    <property type="project" value="InterPro"/>
</dbReference>
<dbReference type="Gene3D" id="1.10.60.10">
    <property type="entry name" value="Iron dependent repressor, metal binding and dimerisation domain"/>
    <property type="match status" value="1"/>
</dbReference>
<dbReference type="Pfam" id="PF01325">
    <property type="entry name" value="Fe_dep_repress"/>
    <property type="match status" value="1"/>
</dbReference>
<dbReference type="InterPro" id="IPR050536">
    <property type="entry name" value="DtxR_MntR_Metal-Reg"/>
</dbReference>
<dbReference type="GO" id="GO:0046914">
    <property type="term" value="F:transition metal ion binding"/>
    <property type="evidence" value="ECO:0007669"/>
    <property type="project" value="InterPro"/>
</dbReference>
<evidence type="ECO:0000256" key="5">
    <source>
        <dbReference type="ARBA" id="ARBA00022490"/>
    </source>
</evidence>
<proteinExistence type="inferred from homology"/>
<evidence type="ECO:0000256" key="9">
    <source>
        <dbReference type="ARBA" id="ARBA00023159"/>
    </source>
</evidence>
<evidence type="ECO:0000313" key="16">
    <source>
        <dbReference type="Proteomes" id="UP000295565"/>
    </source>
</evidence>
<dbReference type="AlphaFoldDB" id="A0A4R1KGK6"/>
<dbReference type="InterPro" id="IPR036390">
    <property type="entry name" value="WH_DNA-bd_sf"/>
</dbReference>
<keyword evidence="5" id="KW-0963">Cytoplasm</keyword>
<evidence type="ECO:0000256" key="2">
    <source>
        <dbReference type="ARBA" id="ARBA00007871"/>
    </source>
</evidence>
<dbReference type="Pfam" id="PF02742">
    <property type="entry name" value="Fe_dep_repr_C"/>
    <property type="match status" value="1"/>
</dbReference>
<evidence type="ECO:0000256" key="6">
    <source>
        <dbReference type="ARBA" id="ARBA00022491"/>
    </source>
</evidence>
<evidence type="ECO:0000259" key="14">
    <source>
        <dbReference type="PROSITE" id="PS50944"/>
    </source>
</evidence>
<dbReference type="RefSeq" id="WP_131910958.1">
    <property type="nucleotide sequence ID" value="NZ_OU594967.1"/>
</dbReference>
<dbReference type="InterPro" id="IPR001367">
    <property type="entry name" value="Fe_dep_repressor"/>
</dbReference>
<sequence length="138" mass="15700">MPQHQYFQRVKEDHQRELVEDYVEEIAQMHATYGEARSSDLAIRFGVSPAAVSKVISRLKRDGLVEARPYRGIFLTMQGQQMAEQVAKRHQIVFKTLLCLGVSQEIAQADAEGIEHHCSVETVNAMEQFLKNHSVDMS</sequence>
<keyword evidence="11" id="KW-0464">Manganese</keyword>
<keyword evidence="8" id="KW-0238">DNA-binding</keyword>
<keyword evidence="9" id="KW-0010">Activator</keyword>
<accession>A0A4R1KGK6</accession>
<dbReference type="PANTHER" id="PTHR33238">
    <property type="entry name" value="IRON (METAL) DEPENDENT REPRESSOR, DTXR FAMILY"/>
    <property type="match status" value="1"/>
</dbReference>
<dbReference type="Gene3D" id="1.10.10.10">
    <property type="entry name" value="Winged helix-like DNA-binding domain superfamily/Winged helix DNA-binding domain"/>
    <property type="match status" value="1"/>
</dbReference>
<dbReference type="GO" id="GO:0005737">
    <property type="term" value="C:cytoplasm"/>
    <property type="evidence" value="ECO:0007669"/>
    <property type="project" value="UniProtKB-SubCell"/>
</dbReference>
<keyword evidence="7" id="KW-0805">Transcription regulation</keyword>
<comment type="function">
    <text evidence="12">In the presence of manganese, represses expression of mntH and mntS. Up-regulates expression of mntP.</text>
</comment>
<dbReference type="InterPro" id="IPR036421">
    <property type="entry name" value="Fe_dep_repressor_sf"/>
</dbReference>
<dbReference type="InterPro" id="IPR022687">
    <property type="entry name" value="HTH_DTXR"/>
</dbReference>
<dbReference type="GO" id="GO:0046983">
    <property type="term" value="F:protein dimerization activity"/>
    <property type="evidence" value="ECO:0007669"/>
    <property type="project" value="InterPro"/>
</dbReference>
<keyword evidence="16" id="KW-1185">Reference proteome</keyword>
<comment type="caution">
    <text evidence="15">The sequence shown here is derived from an EMBL/GenBank/DDBJ whole genome shotgun (WGS) entry which is preliminary data.</text>
</comment>
<evidence type="ECO:0000256" key="3">
    <source>
        <dbReference type="ARBA" id="ARBA00011738"/>
    </source>
</evidence>
<evidence type="ECO:0000256" key="13">
    <source>
        <dbReference type="ARBA" id="ARBA00032593"/>
    </source>
</evidence>
<dbReference type="SUPFAM" id="SSF46785">
    <property type="entry name" value="Winged helix' DNA-binding domain"/>
    <property type="match status" value="1"/>
</dbReference>
<dbReference type="InterPro" id="IPR022689">
    <property type="entry name" value="Iron_dep_repressor"/>
</dbReference>
<evidence type="ECO:0000256" key="12">
    <source>
        <dbReference type="ARBA" id="ARBA00025185"/>
    </source>
</evidence>
<evidence type="ECO:0000256" key="4">
    <source>
        <dbReference type="ARBA" id="ARBA00022386"/>
    </source>
</evidence>
<dbReference type="GO" id="GO:0003677">
    <property type="term" value="F:DNA binding"/>
    <property type="evidence" value="ECO:0007669"/>
    <property type="project" value="UniProtKB-KW"/>
</dbReference>
<protein>
    <recommendedName>
        <fullName evidence="4">Transcriptional regulator MntR</fullName>
    </recommendedName>
    <alternativeName>
        <fullName evidence="13">Manganese transport regulator</fullName>
    </alternativeName>
</protein>
<dbReference type="PANTHER" id="PTHR33238:SF11">
    <property type="entry name" value="TRANSCRIPTIONAL REGULATOR MNTR"/>
    <property type="match status" value="1"/>
</dbReference>
<dbReference type="InterPro" id="IPR036388">
    <property type="entry name" value="WH-like_DNA-bd_sf"/>
</dbReference>
<keyword evidence="10" id="KW-0804">Transcription</keyword>
<dbReference type="SUPFAM" id="SSF47979">
    <property type="entry name" value="Iron-dependent repressor protein, dimerization domain"/>
    <property type="match status" value="1"/>
</dbReference>
<comment type="subunit">
    <text evidence="3">Homodimer.</text>
</comment>
<dbReference type="SMART" id="SM00529">
    <property type="entry name" value="HTH_DTXR"/>
    <property type="match status" value="1"/>
</dbReference>
<keyword evidence="6" id="KW-0678">Repressor</keyword>
<evidence type="ECO:0000313" key="15">
    <source>
        <dbReference type="EMBL" id="TCK63958.1"/>
    </source>
</evidence>
<dbReference type="EMBL" id="SMGD01000001">
    <property type="protein sequence ID" value="TCK63958.1"/>
    <property type="molecule type" value="Genomic_DNA"/>
</dbReference>
<evidence type="ECO:0000256" key="10">
    <source>
        <dbReference type="ARBA" id="ARBA00023163"/>
    </source>
</evidence>
<dbReference type="OrthoDB" id="9791355at2"/>
<gene>
    <name evidence="15" type="ORF">EV690_0072</name>
</gene>
<reference evidence="15 16" key="1">
    <citation type="submission" date="2019-03" db="EMBL/GenBank/DDBJ databases">
        <title>Genomic Encyclopedia of Type Strains, Phase IV (KMG-IV): sequencing the most valuable type-strain genomes for metagenomic binning, comparative biology and taxonomic classification.</title>
        <authorList>
            <person name="Goeker M."/>
        </authorList>
    </citation>
    <scope>NUCLEOTIDE SEQUENCE [LARGE SCALE GENOMIC DNA]</scope>
    <source>
        <strain evidence="15 16">DSM 18577</strain>
    </source>
</reference>
<organism evidence="15 16">
    <name type="scientific">Celerinatantimonas diazotrophica</name>
    <dbReference type="NCBI Taxonomy" id="412034"/>
    <lineage>
        <taxon>Bacteria</taxon>
        <taxon>Pseudomonadati</taxon>
        <taxon>Pseudomonadota</taxon>
        <taxon>Gammaproteobacteria</taxon>
        <taxon>Celerinatantimonadaceae</taxon>
        <taxon>Celerinatantimonas</taxon>
    </lineage>
</organism>
<name>A0A4R1KGK6_9GAMM</name>
<dbReference type="PROSITE" id="PS50944">
    <property type="entry name" value="HTH_DTXR"/>
    <property type="match status" value="1"/>
</dbReference>
<comment type="subcellular location">
    <subcellularLocation>
        <location evidence="1">Cytoplasm</location>
    </subcellularLocation>
</comment>
<feature type="domain" description="HTH dtxR-type" evidence="14">
    <location>
        <begin position="16"/>
        <end position="76"/>
    </location>
</feature>
<dbReference type="NCBIfam" id="NF008273">
    <property type="entry name" value="PRK11050.1"/>
    <property type="match status" value="1"/>
</dbReference>
<dbReference type="Proteomes" id="UP000295565">
    <property type="component" value="Unassembled WGS sequence"/>
</dbReference>
<evidence type="ECO:0000256" key="7">
    <source>
        <dbReference type="ARBA" id="ARBA00023015"/>
    </source>
</evidence>
<evidence type="ECO:0000256" key="1">
    <source>
        <dbReference type="ARBA" id="ARBA00004496"/>
    </source>
</evidence>